<keyword evidence="3" id="KW-1185">Reference proteome</keyword>
<sequence length="676" mass="71959">MTDERYNYWGYETSGNTELQREREALRHMPEGRDGSYRYYPPLEAGSNYPSPTVDWDDPRMDEDSDEYRAAYANDSVERIYKRVMAQDSAAVRRVAHQWRNTYHTLDELADRIYDLADKLRSGGGGSDKGWQGKGAEAFMARGPGATLKSIDDWKYAATIISSGIDALADKIDHYQGRMETFYEEYKSHMVSRSNEFLGMYGFDSVGDLEGQRLHGFDAGESYVNIMRHASDEKVAEARQIQADMAESYRTTMWQEFAGAKETRYEGPGDAVQHNQAFVERWMTEKFAPNITPPSITQPNITPPTITPPSVDPALLKQLEKPLGLQPDITAPSVDQADLPSTENLTQNAPQITPPNVVMPPAALPPPAIAPPAIRQVGPAGPPALRAPGELPTGPGAGRLLNNLPGGGGPGVLRGASAPPSAEGLPPSPPQGARPGQGTPPPQIKRPGQPGAPSMPQQGQRGGGPDRSTPATPGSPGRPALENQFGGPPSTPASPVMRNPRSTPGGDPRDPRRGTPGIARPGVGGQPPAPGRPDAVPPVLGRPTGGTPSAPERQTARPPAGSRDTGPLANPLAPPPPPTSSPIVGRTPRPEPRAETAGRVVRANKGGSSGYEAQIGSRRREQEPVVSKVDAEFDKIAKLLDKEAPWRVATPGGGVLDAAPTPNSTPTAEPKPVIGG</sequence>
<evidence type="ECO:0000256" key="1">
    <source>
        <dbReference type="SAM" id="MobiDB-lite"/>
    </source>
</evidence>
<accession>A0ABU0ZL51</accession>
<gene>
    <name evidence="2" type="ORF">RB614_24990</name>
</gene>
<dbReference type="RefSeq" id="WP_308715056.1">
    <property type="nucleotide sequence ID" value="NZ_JAVHUY010000025.1"/>
</dbReference>
<feature type="region of interest" description="Disordered" evidence="1">
    <location>
        <begin position="369"/>
        <end position="626"/>
    </location>
</feature>
<name>A0ABU0ZL51_9ACTN</name>
<dbReference type="Proteomes" id="UP001230908">
    <property type="component" value="Unassembled WGS sequence"/>
</dbReference>
<feature type="compositionally biased region" description="Low complexity" evidence="1">
    <location>
        <begin position="383"/>
        <end position="404"/>
    </location>
</feature>
<evidence type="ECO:0000313" key="3">
    <source>
        <dbReference type="Proteomes" id="UP001230908"/>
    </source>
</evidence>
<protein>
    <submittedName>
        <fullName evidence="2">Uncharacterized protein</fullName>
    </submittedName>
</protein>
<feature type="region of interest" description="Disordered" evidence="1">
    <location>
        <begin position="647"/>
        <end position="676"/>
    </location>
</feature>
<reference evidence="2 3" key="1">
    <citation type="submission" date="2023-08" db="EMBL/GenBank/DDBJ databases">
        <title>Phytohabitans sansha sp. nov., isolated from marine sediment.</title>
        <authorList>
            <person name="Zhao Y."/>
            <person name="Yi K."/>
        </authorList>
    </citation>
    <scope>NUCLEOTIDE SEQUENCE [LARGE SCALE GENOMIC DNA]</scope>
    <source>
        <strain evidence="2 3">ZYX-F-186</strain>
    </source>
</reference>
<comment type="caution">
    <text evidence="2">The sequence shown here is derived from an EMBL/GenBank/DDBJ whole genome shotgun (WGS) entry which is preliminary data.</text>
</comment>
<evidence type="ECO:0000313" key="2">
    <source>
        <dbReference type="EMBL" id="MDQ7907782.1"/>
    </source>
</evidence>
<feature type="compositionally biased region" description="Pro residues" evidence="1">
    <location>
        <begin position="426"/>
        <end position="444"/>
    </location>
</feature>
<organism evidence="2 3">
    <name type="scientific">Phytohabitans maris</name>
    <dbReference type="NCBI Taxonomy" id="3071409"/>
    <lineage>
        <taxon>Bacteria</taxon>
        <taxon>Bacillati</taxon>
        <taxon>Actinomycetota</taxon>
        <taxon>Actinomycetes</taxon>
        <taxon>Micromonosporales</taxon>
        <taxon>Micromonosporaceae</taxon>
    </lineage>
</organism>
<feature type="compositionally biased region" description="Polar residues" evidence="1">
    <location>
        <begin position="339"/>
        <end position="351"/>
    </location>
</feature>
<dbReference type="EMBL" id="JAVHUY010000025">
    <property type="protein sequence ID" value="MDQ7907782.1"/>
    <property type="molecule type" value="Genomic_DNA"/>
</dbReference>
<proteinExistence type="predicted"/>
<feature type="compositionally biased region" description="Low complexity" evidence="1">
    <location>
        <begin position="413"/>
        <end position="425"/>
    </location>
</feature>
<feature type="region of interest" description="Disordered" evidence="1">
    <location>
        <begin position="328"/>
        <end position="352"/>
    </location>
</feature>